<dbReference type="Pfam" id="PF07715">
    <property type="entry name" value="Plug"/>
    <property type="match status" value="1"/>
</dbReference>
<feature type="domain" description="TonB-dependent receptor plug" evidence="8">
    <location>
        <begin position="134"/>
        <end position="255"/>
    </location>
</feature>
<keyword evidence="2 7" id="KW-0813">Transport</keyword>
<evidence type="ECO:0000256" key="6">
    <source>
        <dbReference type="ARBA" id="ARBA00023237"/>
    </source>
</evidence>
<keyword evidence="5 7" id="KW-0472">Membrane</keyword>
<dbReference type="InterPro" id="IPR008969">
    <property type="entry name" value="CarboxyPept-like_regulatory"/>
</dbReference>
<dbReference type="InterPro" id="IPR023997">
    <property type="entry name" value="TonB-dep_OMP_SusC/RagA_CS"/>
</dbReference>
<dbReference type="Proteomes" id="UP001580928">
    <property type="component" value="Unassembled WGS sequence"/>
</dbReference>
<keyword evidence="4 7" id="KW-0812">Transmembrane</keyword>
<dbReference type="SUPFAM" id="SSF56935">
    <property type="entry name" value="Porins"/>
    <property type="match status" value="1"/>
</dbReference>
<comment type="caution">
    <text evidence="9">The sequence shown here is derived from an EMBL/GenBank/DDBJ whole genome shotgun (WGS) entry which is preliminary data.</text>
</comment>
<dbReference type="SUPFAM" id="SSF49464">
    <property type="entry name" value="Carboxypeptidase regulatory domain-like"/>
    <property type="match status" value="1"/>
</dbReference>
<dbReference type="Gene3D" id="2.170.130.10">
    <property type="entry name" value="TonB-dependent receptor, plug domain"/>
    <property type="match status" value="1"/>
</dbReference>
<keyword evidence="10" id="KW-1185">Reference proteome</keyword>
<dbReference type="RefSeq" id="WP_375557507.1">
    <property type="nucleotide sequence ID" value="NZ_JBBVGT010000002.1"/>
</dbReference>
<organism evidence="9 10">
    <name type="scientific">Albibacterium profundi</name>
    <dbReference type="NCBI Taxonomy" id="3134906"/>
    <lineage>
        <taxon>Bacteria</taxon>
        <taxon>Pseudomonadati</taxon>
        <taxon>Bacteroidota</taxon>
        <taxon>Sphingobacteriia</taxon>
        <taxon>Sphingobacteriales</taxon>
        <taxon>Sphingobacteriaceae</taxon>
        <taxon>Albibacterium</taxon>
    </lineage>
</organism>
<comment type="similarity">
    <text evidence="7">Belongs to the TonB-dependent receptor family.</text>
</comment>
<dbReference type="InterPro" id="IPR037066">
    <property type="entry name" value="Plug_dom_sf"/>
</dbReference>
<evidence type="ECO:0000313" key="10">
    <source>
        <dbReference type="Proteomes" id="UP001580928"/>
    </source>
</evidence>
<dbReference type="EMBL" id="JBBVGT010000002">
    <property type="protein sequence ID" value="MFB5945978.1"/>
    <property type="molecule type" value="Genomic_DNA"/>
</dbReference>
<evidence type="ECO:0000256" key="1">
    <source>
        <dbReference type="ARBA" id="ARBA00004571"/>
    </source>
</evidence>
<protein>
    <submittedName>
        <fullName evidence="9">SusC/RagA family TonB-linked outer membrane protein</fullName>
    </submittedName>
</protein>
<sequence length="1074" mass="119721">MFQHFCSNILKIICFLGILTSQTFGQSKVVIGKVFDNNRSVSFSHVSVMIVNRNDLILGGTKTGEDGSFRITVPEQGAKIVFSFIGYVKQEIPISTITEPLSVILLSDNQQLEAVSLTAQGTQRVDLGFMTIDRKEVSSSIASVDLEGIENVPVASVDQLLQGMAPGLQVVAASGDPGAAASIRIRGISSISGINDPLWIVDGAEVIGNNYDVQSISDFGFSPIGDLDPSDIESIDILKDASATALYGSKGANGVIVIKTKRGKRGKPQVNFNSKFTLTEVPRTIPMLSGDEQRIYYIELWTGGLDNGSALPQLRGDMSHPDAWIYNNNTNWMDQITRTGMYQQYNTSLSGGGERINYYWGLGYTNQYGTTKGTGYDRFNTRFNLNYTVSDKVSISADLSYTNSLTDKRGTVHPTDLDSEQKINPVLIAREMPAYFPVYSRNGLNYFVERNEPVSYHSRFNPLAIIDYSSFLSKANRLMASSSLNWKIIDNLEFRAQMSADFREAGDEYFLPGYATDAIPGEALYNAGRQTEGYQLLLSSTNRMIWKPIEEENHRLTMTGVVNLNLNKSNSSLLHYHNGGSPQLRSADASAIISQISGSFGDKRYIGMFLQGHYALKDRYFLTVTGKTEGDSRYGNDNAYSIFPAIGAAWELTKEPWAEDADWISSFKPRVAYGITGNLPNIDNIYDIAYGTNTGYLGNTYIYPSKFAYEGITEERTTEYNFGVDWSLFNNRISGQFDYYTRTTEDLLLKETLSSTLGYSSQYVNFGTVENSGVELGITADIFRGDEDRLRLKSFFNIAYNRNKLISLPENFDEGSFQTSNRSFVSQLQEGDVIGGFYGYRALGVYPSDADAELKDELGRTIYEADGITPKYMRYGSATGARYQGGDMIFEDMNGDGIINDLDMVQIGDANPSFYGGWNNTLTYKDLTLTINFQYQFGNDIINAARISMEQMAYSYNQSRSVMSRWRKQGDITDMPRAHPDGARNRIASTRWVEDGSYVRLKTVSLTYNADKVFRKYGLKNVSFFATAYNLYTWTNYLGVDPEVPITGSVTLFGIDNNSTAPPRQYTLGLRFNL</sequence>
<dbReference type="NCBIfam" id="TIGR04056">
    <property type="entry name" value="OMP_RagA_SusC"/>
    <property type="match status" value="1"/>
</dbReference>
<reference evidence="9 10" key="1">
    <citation type="submission" date="2024-04" db="EMBL/GenBank/DDBJ databases">
        <title>Albibacterium profundi sp. nov., isolated from sediment of the Challenger Deep of Mariana Trench.</title>
        <authorList>
            <person name="Wang Y."/>
        </authorList>
    </citation>
    <scope>NUCLEOTIDE SEQUENCE [LARGE SCALE GENOMIC DNA]</scope>
    <source>
        <strain evidence="9 10">RHL897</strain>
    </source>
</reference>
<dbReference type="InterPro" id="IPR012910">
    <property type="entry name" value="Plug_dom"/>
</dbReference>
<evidence type="ECO:0000256" key="5">
    <source>
        <dbReference type="ARBA" id="ARBA00023136"/>
    </source>
</evidence>
<dbReference type="InterPro" id="IPR036942">
    <property type="entry name" value="Beta-barrel_TonB_sf"/>
</dbReference>
<evidence type="ECO:0000313" key="9">
    <source>
        <dbReference type="EMBL" id="MFB5945978.1"/>
    </source>
</evidence>
<dbReference type="Gene3D" id="2.40.170.20">
    <property type="entry name" value="TonB-dependent receptor, beta-barrel domain"/>
    <property type="match status" value="1"/>
</dbReference>
<evidence type="ECO:0000256" key="7">
    <source>
        <dbReference type="PROSITE-ProRule" id="PRU01360"/>
    </source>
</evidence>
<keyword evidence="3 7" id="KW-1134">Transmembrane beta strand</keyword>
<dbReference type="InterPro" id="IPR023996">
    <property type="entry name" value="TonB-dep_OMP_SusC/RagA"/>
</dbReference>
<keyword evidence="6 7" id="KW-0998">Cell outer membrane</keyword>
<proteinExistence type="inferred from homology"/>
<evidence type="ECO:0000256" key="2">
    <source>
        <dbReference type="ARBA" id="ARBA00022448"/>
    </source>
</evidence>
<dbReference type="PROSITE" id="PS52016">
    <property type="entry name" value="TONB_DEPENDENT_REC_3"/>
    <property type="match status" value="1"/>
</dbReference>
<dbReference type="NCBIfam" id="TIGR04057">
    <property type="entry name" value="SusC_RagA_signa"/>
    <property type="match status" value="1"/>
</dbReference>
<accession>A0ABV5CEK0</accession>
<dbReference type="Pfam" id="PF13715">
    <property type="entry name" value="CarbopepD_reg_2"/>
    <property type="match status" value="1"/>
</dbReference>
<evidence type="ECO:0000259" key="8">
    <source>
        <dbReference type="Pfam" id="PF07715"/>
    </source>
</evidence>
<gene>
    <name evidence="9" type="ORF">WKR92_09045</name>
</gene>
<name>A0ABV5CEK0_9SPHI</name>
<evidence type="ECO:0000256" key="3">
    <source>
        <dbReference type="ARBA" id="ARBA00022452"/>
    </source>
</evidence>
<dbReference type="InterPro" id="IPR039426">
    <property type="entry name" value="TonB-dep_rcpt-like"/>
</dbReference>
<comment type="subcellular location">
    <subcellularLocation>
        <location evidence="1 7">Cell outer membrane</location>
        <topology evidence="1 7">Multi-pass membrane protein</topology>
    </subcellularLocation>
</comment>
<evidence type="ECO:0000256" key="4">
    <source>
        <dbReference type="ARBA" id="ARBA00022692"/>
    </source>
</evidence>